<dbReference type="OrthoDB" id="1422235at2"/>
<gene>
    <name evidence="1" type="ORF">DFP90_1193</name>
</gene>
<keyword evidence="1" id="KW-0378">Hydrolase</keyword>
<keyword evidence="2" id="KW-1185">Reference proteome</keyword>
<dbReference type="SUPFAM" id="SSF53474">
    <property type="entry name" value="alpha/beta-Hydrolases"/>
    <property type="match status" value="1"/>
</dbReference>
<dbReference type="InterPro" id="IPR029058">
    <property type="entry name" value="AB_hydrolase_fold"/>
</dbReference>
<dbReference type="RefSeq" id="WP_115939465.1">
    <property type="nucleotide sequence ID" value="NZ_QRDW01000019.1"/>
</dbReference>
<comment type="caution">
    <text evidence="1">The sequence shown here is derived from an EMBL/GenBank/DDBJ whole genome shotgun (WGS) entry which is preliminary data.</text>
</comment>
<accession>A0A3D9H2M1</accession>
<evidence type="ECO:0000313" key="1">
    <source>
        <dbReference type="EMBL" id="RED43749.1"/>
    </source>
</evidence>
<proteinExistence type="predicted"/>
<evidence type="ECO:0000313" key="2">
    <source>
        <dbReference type="Proteomes" id="UP000256845"/>
    </source>
</evidence>
<dbReference type="Proteomes" id="UP000256845">
    <property type="component" value="Unassembled WGS sequence"/>
</dbReference>
<dbReference type="EMBL" id="QRDW01000019">
    <property type="protein sequence ID" value="RED43749.1"/>
    <property type="molecule type" value="Genomic_DNA"/>
</dbReference>
<name>A0A3D9H2M1_9PROT</name>
<dbReference type="AlphaFoldDB" id="A0A3D9H2M1"/>
<reference evidence="1 2" key="1">
    <citation type="submission" date="2018-07" db="EMBL/GenBank/DDBJ databases">
        <title>Genomic Encyclopedia of Type Strains, Phase III (KMG-III): the genomes of soil and plant-associated and newly described type strains.</title>
        <authorList>
            <person name="Whitman W."/>
        </authorList>
    </citation>
    <scope>NUCLEOTIDE SEQUENCE [LARGE SCALE GENOMIC DNA]</scope>
    <source>
        <strain evidence="1 2">CECT 8488</strain>
    </source>
</reference>
<dbReference type="Gene3D" id="3.40.50.1820">
    <property type="entry name" value="alpha/beta hydrolase"/>
    <property type="match status" value="1"/>
</dbReference>
<organism evidence="1 2">
    <name type="scientific">Aestuariispira insulae</name>
    <dbReference type="NCBI Taxonomy" id="1461337"/>
    <lineage>
        <taxon>Bacteria</taxon>
        <taxon>Pseudomonadati</taxon>
        <taxon>Pseudomonadota</taxon>
        <taxon>Alphaproteobacteria</taxon>
        <taxon>Rhodospirillales</taxon>
        <taxon>Kiloniellaceae</taxon>
        <taxon>Aestuariispira</taxon>
    </lineage>
</organism>
<protein>
    <submittedName>
        <fullName evidence="1">Alpha/beta hydrolase family protein</fullName>
    </submittedName>
</protein>
<sequence length="382" mass="43135">MKLKVNQTLLFLVLMILMIAGTAIGLTREVDAIRVLYKRYKAQDIYQFEEIRPEHKQIDPAGFISLSEGRRPRIVRESILRLLKEQAGNGYKLVREIDLVGASKARLWFPIRDEFSQWDGVKSFTRFRYVLEPEVHSYVYHLVPEKPVGKGVVYHHGFGEPFTIARPLFEALLLAGYDVMIYNHFGFGENYLLMEVPGCGDSGGETTCGRNMISEMEDIPRALHYQLSPIFDGLDYLEYEVGVKTIDIVGFSAGAPTATVVAALSDKVRNVVAVAGVYPDYLREGQEVAMGIAAYPPLRDKLSMMDLFVMTAIPKGRQSVQLFNRFDRCCFRNRKGLLYVESVRKAVERIGGQGQFDVIIDESHADHKISISAINTILDLVQ</sequence>
<dbReference type="GO" id="GO:0016787">
    <property type="term" value="F:hydrolase activity"/>
    <property type="evidence" value="ECO:0007669"/>
    <property type="project" value="UniProtKB-KW"/>
</dbReference>